<dbReference type="PANTHER" id="PTHR13847:SF274">
    <property type="entry name" value="RIESKE 2FE-2S IRON-SULFUR PROTEIN YHFW-RELATED"/>
    <property type="match status" value="1"/>
</dbReference>
<evidence type="ECO:0000256" key="4">
    <source>
        <dbReference type="ARBA" id="ARBA00023014"/>
    </source>
</evidence>
<dbReference type="Gene3D" id="3.30.9.10">
    <property type="entry name" value="D-Amino Acid Oxidase, subunit A, domain 2"/>
    <property type="match status" value="1"/>
</dbReference>
<dbReference type="EMBL" id="JASGBQ010000006">
    <property type="protein sequence ID" value="MDI9241987.1"/>
    <property type="molecule type" value="Genomic_DNA"/>
</dbReference>
<dbReference type="AlphaFoldDB" id="A0AAP4BAP3"/>
<dbReference type="PROSITE" id="PS51296">
    <property type="entry name" value="RIESKE"/>
    <property type="match status" value="1"/>
</dbReference>
<evidence type="ECO:0000256" key="1">
    <source>
        <dbReference type="ARBA" id="ARBA00022714"/>
    </source>
</evidence>
<dbReference type="SUPFAM" id="SSF50022">
    <property type="entry name" value="ISP domain"/>
    <property type="match status" value="1"/>
</dbReference>
<dbReference type="GO" id="GO:0016705">
    <property type="term" value="F:oxidoreductase activity, acting on paired donors, with incorporation or reduction of molecular oxygen"/>
    <property type="evidence" value="ECO:0007669"/>
    <property type="project" value="UniProtKB-ARBA"/>
</dbReference>
<evidence type="ECO:0000256" key="2">
    <source>
        <dbReference type="ARBA" id="ARBA00022723"/>
    </source>
</evidence>
<dbReference type="Pfam" id="PF01266">
    <property type="entry name" value="DAO"/>
    <property type="match status" value="1"/>
</dbReference>
<dbReference type="GO" id="GO:0005737">
    <property type="term" value="C:cytoplasm"/>
    <property type="evidence" value="ECO:0007669"/>
    <property type="project" value="TreeGrafter"/>
</dbReference>
<keyword evidence="4" id="KW-0411">Iron-sulfur</keyword>
<comment type="caution">
    <text evidence="6">The sequence shown here is derived from an EMBL/GenBank/DDBJ whole genome shotgun (WGS) entry which is preliminary data.</text>
</comment>
<keyword evidence="3" id="KW-0408">Iron</keyword>
<accession>A0AAP4BAP3</accession>
<dbReference type="GO" id="GO:0051537">
    <property type="term" value="F:2 iron, 2 sulfur cluster binding"/>
    <property type="evidence" value="ECO:0007669"/>
    <property type="project" value="UniProtKB-KW"/>
</dbReference>
<keyword evidence="7" id="KW-1185">Reference proteome</keyword>
<evidence type="ECO:0000259" key="5">
    <source>
        <dbReference type="PROSITE" id="PS51296"/>
    </source>
</evidence>
<dbReference type="Gene3D" id="2.102.10.10">
    <property type="entry name" value="Rieske [2Fe-2S] iron-sulphur domain"/>
    <property type="match status" value="1"/>
</dbReference>
<dbReference type="Proteomes" id="UP001300383">
    <property type="component" value="Unassembled WGS sequence"/>
</dbReference>
<dbReference type="PRINTS" id="PR00420">
    <property type="entry name" value="RNGMNOXGNASE"/>
</dbReference>
<keyword evidence="1" id="KW-0001">2Fe-2S</keyword>
<gene>
    <name evidence="6" type="ORF">QJ036_05765</name>
</gene>
<dbReference type="GO" id="GO:0046872">
    <property type="term" value="F:metal ion binding"/>
    <property type="evidence" value="ECO:0007669"/>
    <property type="project" value="UniProtKB-KW"/>
</dbReference>
<dbReference type="InterPro" id="IPR036188">
    <property type="entry name" value="FAD/NAD-bd_sf"/>
</dbReference>
<reference evidence="6 7" key="1">
    <citation type="submission" date="2023-05" db="EMBL/GenBank/DDBJ databases">
        <title>[ruminococcus] sp. nov., isolated from a pig farm feces dump.</title>
        <authorList>
            <person name="Chang Y.-H."/>
        </authorList>
    </citation>
    <scope>NUCLEOTIDE SEQUENCE [LARGE SCALE GENOMIC DNA]</scope>
    <source>
        <strain evidence="6 7">YH-rum2234</strain>
    </source>
</reference>
<name>A0AAP4BAP3_9FIRM</name>
<dbReference type="PANTHER" id="PTHR13847">
    <property type="entry name" value="SARCOSINE DEHYDROGENASE-RELATED"/>
    <property type="match status" value="1"/>
</dbReference>
<dbReference type="InterPro" id="IPR017941">
    <property type="entry name" value="Rieske_2Fe-2S"/>
</dbReference>
<dbReference type="RefSeq" id="WP_283230493.1">
    <property type="nucleotide sequence ID" value="NZ_JASGBQ010000006.1"/>
</dbReference>
<dbReference type="InterPro" id="IPR036922">
    <property type="entry name" value="Rieske_2Fe-2S_sf"/>
</dbReference>
<dbReference type="Gene3D" id="3.50.50.60">
    <property type="entry name" value="FAD/NAD(P)-binding domain"/>
    <property type="match status" value="1"/>
</dbReference>
<feature type="domain" description="Rieske" evidence="5">
    <location>
        <begin position="396"/>
        <end position="481"/>
    </location>
</feature>
<evidence type="ECO:0000256" key="3">
    <source>
        <dbReference type="ARBA" id="ARBA00023004"/>
    </source>
</evidence>
<proteinExistence type="predicted"/>
<evidence type="ECO:0000313" key="7">
    <source>
        <dbReference type="Proteomes" id="UP001300383"/>
    </source>
</evidence>
<keyword evidence="2" id="KW-0479">Metal-binding</keyword>
<sequence length="481" mass="53161">MQSLWTATAALPEYEALNGDRRAEAAVIGAGMAGILTARLLKEAGVDVVVLEADRIGSGQTKNTTAKITSQHGMIYHKLAEVFSAEAAVHYASAQEKAIGEYRRIIAEYEIDCDFAECSAYLYSRKEAGPLLKEAETAKAAGIDAAFTEETELPFPIKGAVRFGGQARFHPLKFLGGTAEGLTIYEHTPVLTVEGNRIKTGRGTVTAEHIIFACHYPFINVPGYYFMRMHQERSYVKALEGASLPEGMYYGIDEGGLSIRRAGNLLLLGGGSHRTGENREGGRYRWLLEQAREYWPQCRERFRWSAQDCMPLDNIPYIGQFSGDTPNWYVATGFKKWGMTGSMAAAMMLRDAVTGRENPDAELFSLQRFTPSASAVSFVSEGAHAVKNLTRRIFAPPRAETEELPCGHGGIVEYEGEKAGVYKEEDGTLHVVSVKCPHMGCQLEWNPDEKTWDCPCHGSRFDYRGKLLNNPAQEDLETAEQ</sequence>
<protein>
    <submittedName>
        <fullName evidence="6">FAD-dependent oxidoreductase</fullName>
    </submittedName>
</protein>
<organism evidence="6 7">
    <name type="scientific">Fusibacillus kribbianus</name>
    <dbReference type="NCBI Taxonomy" id="3044208"/>
    <lineage>
        <taxon>Bacteria</taxon>
        <taxon>Bacillati</taxon>
        <taxon>Bacillota</taxon>
        <taxon>Clostridia</taxon>
        <taxon>Lachnospirales</taxon>
        <taxon>Lachnospiraceae</taxon>
        <taxon>Fusibacillus</taxon>
    </lineage>
</organism>
<dbReference type="GO" id="GO:0004497">
    <property type="term" value="F:monooxygenase activity"/>
    <property type="evidence" value="ECO:0007669"/>
    <property type="project" value="UniProtKB-ARBA"/>
</dbReference>
<dbReference type="InterPro" id="IPR006076">
    <property type="entry name" value="FAD-dep_OxRdtase"/>
</dbReference>
<dbReference type="Pfam" id="PF00355">
    <property type="entry name" value="Rieske"/>
    <property type="match status" value="1"/>
</dbReference>
<evidence type="ECO:0000313" key="6">
    <source>
        <dbReference type="EMBL" id="MDI9241987.1"/>
    </source>
</evidence>
<dbReference type="SUPFAM" id="SSF51905">
    <property type="entry name" value="FAD/NAD(P)-binding domain"/>
    <property type="match status" value="1"/>
</dbReference>